<gene>
    <name evidence="1" type="ORF">GCM10022246_04180</name>
</gene>
<proteinExistence type="predicted"/>
<reference evidence="2" key="1">
    <citation type="journal article" date="2019" name="Int. J. Syst. Evol. Microbiol.">
        <title>The Global Catalogue of Microorganisms (GCM) 10K type strain sequencing project: providing services to taxonomists for standard genome sequencing and annotation.</title>
        <authorList>
            <consortium name="The Broad Institute Genomics Platform"/>
            <consortium name="The Broad Institute Genome Sequencing Center for Infectious Disease"/>
            <person name="Wu L."/>
            <person name="Ma J."/>
        </authorList>
    </citation>
    <scope>NUCLEOTIDE SEQUENCE [LARGE SCALE GENOMIC DNA]</scope>
    <source>
        <strain evidence="2">JCM 17338</strain>
    </source>
</reference>
<dbReference type="Proteomes" id="UP001501081">
    <property type="component" value="Unassembled WGS sequence"/>
</dbReference>
<sequence>MLVVKIFSVAISSFSLGNEASAYEKSIGDNKDKEEEESVEKGKKKLLIYESYSVDQNYVVFTNSALVHSYFLRIILDNFPSKNIPTPPPDYCA</sequence>
<accession>A0ABP7NSL5</accession>
<evidence type="ECO:0000313" key="2">
    <source>
        <dbReference type="Proteomes" id="UP001501081"/>
    </source>
</evidence>
<keyword evidence="2" id="KW-1185">Reference proteome</keyword>
<dbReference type="RefSeq" id="WP_344764526.1">
    <property type="nucleotide sequence ID" value="NZ_BAABAK010000001.1"/>
</dbReference>
<protein>
    <submittedName>
        <fullName evidence="1">Uncharacterized protein</fullName>
    </submittedName>
</protein>
<name>A0ABP7NSL5_9SPHI</name>
<organism evidence="1 2">
    <name type="scientific">Pedobacter ginsengiterrae</name>
    <dbReference type="NCBI Taxonomy" id="871696"/>
    <lineage>
        <taxon>Bacteria</taxon>
        <taxon>Pseudomonadati</taxon>
        <taxon>Bacteroidota</taxon>
        <taxon>Sphingobacteriia</taxon>
        <taxon>Sphingobacteriales</taxon>
        <taxon>Sphingobacteriaceae</taxon>
        <taxon>Pedobacter</taxon>
    </lineage>
</organism>
<comment type="caution">
    <text evidence="1">The sequence shown here is derived from an EMBL/GenBank/DDBJ whole genome shotgun (WGS) entry which is preliminary data.</text>
</comment>
<evidence type="ECO:0000313" key="1">
    <source>
        <dbReference type="EMBL" id="GAA3953150.1"/>
    </source>
</evidence>
<dbReference type="EMBL" id="BAABAK010000001">
    <property type="protein sequence ID" value="GAA3953150.1"/>
    <property type="molecule type" value="Genomic_DNA"/>
</dbReference>